<comment type="caution">
    <text evidence="3">The sequence shown here is derived from an EMBL/GenBank/DDBJ whole genome shotgun (WGS) entry which is preliminary data.</text>
</comment>
<dbReference type="SUPFAM" id="SSF53187">
    <property type="entry name" value="Zn-dependent exopeptidases"/>
    <property type="match status" value="1"/>
</dbReference>
<dbReference type="PROSITE" id="PS52035">
    <property type="entry name" value="PEPTIDASE_M14"/>
    <property type="match status" value="1"/>
</dbReference>
<name>A0A6I5KS97_9FLAO</name>
<dbReference type="Proteomes" id="UP000468707">
    <property type="component" value="Unassembled WGS sequence"/>
</dbReference>
<dbReference type="RefSeq" id="WP_163633974.1">
    <property type="nucleotide sequence ID" value="NZ_JAAAMI010000002.1"/>
</dbReference>
<dbReference type="GO" id="GO:0004181">
    <property type="term" value="F:metallocarboxypeptidase activity"/>
    <property type="evidence" value="ECO:0007669"/>
    <property type="project" value="InterPro"/>
</dbReference>
<gene>
    <name evidence="3" type="ORF">GTK07_05805</name>
</gene>
<dbReference type="CDD" id="cd06239">
    <property type="entry name" value="M14-like"/>
    <property type="match status" value="1"/>
</dbReference>
<reference evidence="3 4" key="1">
    <citation type="submission" date="2020-01" db="EMBL/GenBank/DDBJ databases">
        <title>Muricauda sediminis sp.nov. 40Bstr401.</title>
        <authorList>
            <person name="Xue Z."/>
            <person name="Zhu S."/>
            <person name="Ren N."/>
            <person name="Chen T."/>
            <person name="Chen X."/>
            <person name="Chen J."/>
            <person name="Yang J."/>
        </authorList>
    </citation>
    <scope>NUCLEOTIDE SEQUENCE [LARGE SCALE GENOMIC DNA]</scope>
    <source>
        <strain evidence="3 4">40Bstr401</strain>
    </source>
</reference>
<dbReference type="InterPro" id="IPR000834">
    <property type="entry name" value="Peptidase_M14"/>
</dbReference>
<feature type="active site" description="Proton donor/acceptor" evidence="1">
    <location>
        <position position="236"/>
    </location>
</feature>
<evidence type="ECO:0000259" key="2">
    <source>
        <dbReference type="PROSITE" id="PS52035"/>
    </source>
</evidence>
<evidence type="ECO:0000313" key="3">
    <source>
        <dbReference type="EMBL" id="NDV42835.1"/>
    </source>
</evidence>
<evidence type="ECO:0000313" key="4">
    <source>
        <dbReference type="Proteomes" id="UP000468707"/>
    </source>
</evidence>
<comment type="similarity">
    <text evidence="1">Belongs to the peptidase M14 family.</text>
</comment>
<feature type="domain" description="Peptidase M14" evidence="2">
    <location>
        <begin position="3"/>
        <end position="260"/>
    </location>
</feature>
<proteinExistence type="inferred from homology"/>
<dbReference type="GO" id="GO:0006508">
    <property type="term" value="P:proteolysis"/>
    <property type="evidence" value="ECO:0007669"/>
    <property type="project" value="InterPro"/>
</dbReference>
<organism evidence="3 4">
    <name type="scientific">Flagellimonas sediminis</name>
    <dbReference type="NCBI Taxonomy" id="2696468"/>
    <lineage>
        <taxon>Bacteria</taxon>
        <taxon>Pseudomonadati</taxon>
        <taxon>Bacteroidota</taxon>
        <taxon>Flavobacteriia</taxon>
        <taxon>Flavobacteriales</taxon>
        <taxon>Flavobacteriaceae</taxon>
        <taxon>Flagellimonas</taxon>
    </lineage>
</organism>
<evidence type="ECO:0000256" key="1">
    <source>
        <dbReference type="PROSITE-ProRule" id="PRU01379"/>
    </source>
</evidence>
<dbReference type="Pfam" id="PF00246">
    <property type="entry name" value="Peptidase_M14"/>
    <property type="match status" value="1"/>
</dbReference>
<sequence length="368" mass="41610">MIQHTDYKEEAIHGRYITMDMLQQHCFPKLKNDTTIIGNSVKGIPIPAFAMGQGKKKILMWSQMHGNESTTTKAVWDMVNFLGSSHKASKTILESCTLMIVPILNPDGAKAYTRVNHNEVDLNRDAKNLSQPESVALRSLFQQFDPDFCFNLHDQRTLFSAGKADKPATVSFLSPASNVERNITPSREAAMKLIVSMNKRLQKIIPGQVGRFDDGFNDNCVGDSFQMEKIPTILFEAGHYQNDYEREKTREFIFYALVEALNTIAADKISDYSIDDYFSIPENDKLFFDIVINNPEVINPNIKAGERVGLRYKEVLNEGRIQFVPEVAEMGTLEGFYAHQVIEGADLLDFDNNPSKRAIRSILLSINE</sequence>
<protein>
    <submittedName>
        <fullName evidence="3">DUF2817 domain-containing protein</fullName>
    </submittedName>
</protein>
<dbReference type="EMBL" id="JAAAMI010000002">
    <property type="protein sequence ID" value="NDV42835.1"/>
    <property type="molecule type" value="Genomic_DNA"/>
</dbReference>
<dbReference type="GO" id="GO:0008270">
    <property type="term" value="F:zinc ion binding"/>
    <property type="evidence" value="ECO:0007669"/>
    <property type="project" value="InterPro"/>
</dbReference>
<accession>A0A6I5KS97</accession>
<dbReference type="AlphaFoldDB" id="A0A6I5KS97"/>
<dbReference type="Gene3D" id="3.40.630.10">
    <property type="entry name" value="Zn peptidases"/>
    <property type="match status" value="1"/>
</dbReference>
<keyword evidence="4" id="KW-1185">Reference proteome</keyword>